<proteinExistence type="inferred from homology"/>
<dbReference type="Gene3D" id="3.20.20.70">
    <property type="entry name" value="Aldolase class I"/>
    <property type="match status" value="1"/>
</dbReference>
<evidence type="ECO:0000256" key="4">
    <source>
        <dbReference type="ARBA" id="ARBA00022643"/>
    </source>
</evidence>
<comment type="cofactor">
    <cofactor evidence="11">
        <name>Mg(2+)</name>
        <dbReference type="ChEBI" id="CHEBI:18420"/>
    </cofactor>
</comment>
<keyword evidence="8 11" id="KW-0414">Isoprene biosynthesis</keyword>
<dbReference type="PANTHER" id="PTHR43665:SF1">
    <property type="entry name" value="ISOPENTENYL-DIPHOSPHATE DELTA-ISOMERASE"/>
    <property type="match status" value="1"/>
</dbReference>
<organism evidence="13">
    <name type="scientific">Ligilactobacillus ruminis</name>
    <dbReference type="NCBI Taxonomy" id="1623"/>
    <lineage>
        <taxon>Bacteria</taxon>
        <taxon>Bacillati</taxon>
        <taxon>Bacillota</taxon>
        <taxon>Bacilli</taxon>
        <taxon>Lactobacillales</taxon>
        <taxon>Lactobacillaceae</taxon>
        <taxon>Ligilactobacillus</taxon>
    </lineage>
</organism>
<sequence length="350" mass="38193">MSKEAKMNLHSHRKDEHVMIAEKLYRQKSTNGLERIRLIPANLPEISLDEISLSTTLAGKKLEAPFFINAITGGSQTTDALNESLARVANKTGVAMAVGSQSVAVKNAAYAKGFERLRRLNPNGIMLANLGANHPLENAERACSMIDADIIEIHLNAAQELVMPEGDAEFYWLENLKRLNEKLQVPLLVKEVGTGMTPQTLKLLAENGFSYVDLAGAGGTNFAAIENERRKNKETLAFMQELGLTTAESLLGAQKHRNELGRLKLTASGGIRDAQDIVKCLVLGAENVGISGMFLHVLLKDGEDGLAAKIEDLKTGIKALMALLGCRKISELKDVQRILDLELKNTMDQL</sequence>
<comment type="catalytic activity">
    <reaction evidence="11">
        <text>isopentenyl diphosphate = dimethylallyl diphosphate</text>
        <dbReference type="Rhea" id="RHEA:23284"/>
        <dbReference type="ChEBI" id="CHEBI:57623"/>
        <dbReference type="ChEBI" id="CHEBI:128769"/>
        <dbReference type="EC" id="5.3.3.2"/>
    </reaction>
</comment>
<comment type="caution">
    <text evidence="13">The sequence shown here is derived from an EMBL/GenBank/DDBJ whole genome shotgun (WGS) entry which is preliminary data.</text>
</comment>
<feature type="binding site" evidence="11">
    <location>
        <position position="160"/>
    </location>
    <ligand>
        <name>Mg(2+)</name>
        <dbReference type="ChEBI" id="CHEBI:18420"/>
    </ligand>
</feature>
<keyword evidence="9 11" id="KW-0413">Isomerase</keyword>
<dbReference type="AlphaFoldDB" id="A0A6A8GMN7"/>
<evidence type="ECO:0000256" key="5">
    <source>
        <dbReference type="ARBA" id="ARBA00022723"/>
    </source>
</evidence>
<evidence type="ECO:0000256" key="1">
    <source>
        <dbReference type="ARBA" id="ARBA00001917"/>
    </source>
</evidence>
<keyword evidence="4 11" id="KW-0288">FMN</keyword>
<keyword evidence="5 11" id="KW-0479">Metal-binding</keyword>
<reference evidence="13" key="1">
    <citation type="journal article" date="2019" name="Nat. Med.">
        <title>A library of human gut bacterial isolates paired with longitudinal multiomics data enables mechanistic microbiome research.</title>
        <authorList>
            <person name="Poyet M."/>
            <person name="Groussin M."/>
            <person name="Gibbons S.M."/>
            <person name="Avila-Pacheco J."/>
            <person name="Jiang X."/>
            <person name="Kearney S.M."/>
            <person name="Perrotta A.R."/>
            <person name="Berdy B."/>
            <person name="Zhao S."/>
            <person name="Lieberman T.D."/>
            <person name="Swanson P.K."/>
            <person name="Smith M."/>
            <person name="Roesemann S."/>
            <person name="Alexander J.E."/>
            <person name="Rich S.A."/>
            <person name="Livny J."/>
            <person name="Vlamakis H."/>
            <person name="Clish C."/>
            <person name="Bullock K."/>
            <person name="Deik A."/>
            <person name="Scott J."/>
            <person name="Pierce K.A."/>
            <person name="Xavier R.J."/>
            <person name="Alm E.J."/>
        </authorList>
    </citation>
    <scope>NUCLEOTIDE SEQUENCE</scope>
    <source>
        <strain evidence="13">BIOML-A18</strain>
    </source>
</reference>
<feature type="binding site" evidence="11">
    <location>
        <position position="100"/>
    </location>
    <ligand>
        <name>FMN</name>
        <dbReference type="ChEBI" id="CHEBI:58210"/>
    </ligand>
</feature>
<feature type="binding site" evidence="11">
    <location>
        <begin position="13"/>
        <end position="14"/>
    </location>
    <ligand>
        <name>substrate</name>
    </ligand>
</feature>
<dbReference type="CDD" id="cd02811">
    <property type="entry name" value="IDI-2_FMN"/>
    <property type="match status" value="1"/>
</dbReference>
<dbReference type="SUPFAM" id="SSF51395">
    <property type="entry name" value="FMN-linked oxidoreductases"/>
    <property type="match status" value="1"/>
</dbReference>
<evidence type="ECO:0000256" key="6">
    <source>
        <dbReference type="ARBA" id="ARBA00022842"/>
    </source>
</evidence>
<evidence type="ECO:0000256" key="8">
    <source>
        <dbReference type="ARBA" id="ARBA00023229"/>
    </source>
</evidence>
<dbReference type="EC" id="5.3.3.2" evidence="11"/>
<feature type="binding site" evidence="11">
    <location>
        <position position="190"/>
    </location>
    <ligand>
        <name>FMN</name>
        <dbReference type="ChEBI" id="CHEBI:58210"/>
    </ligand>
</feature>
<comment type="caution">
    <text evidence="11">Lacks conserved residue(s) required for the propagation of feature annotation.</text>
</comment>
<keyword evidence="7 11" id="KW-0521">NADP</keyword>
<comment type="subunit">
    <text evidence="10 11">Homooctamer. Dimer of tetramers.</text>
</comment>
<evidence type="ECO:0000259" key="12">
    <source>
        <dbReference type="Pfam" id="PF01070"/>
    </source>
</evidence>
<gene>
    <name evidence="11" type="primary">fni</name>
    <name evidence="13" type="ORF">GKC89_03000</name>
</gene>
<protein>
    <recommendedName>
        <fullName evidence="11">Isopentenyl-diphosphate delta-isomerase</fullName>
        <shortName evidence="11">IPP isomerase</shortName>
        <ecNumber evidence="11">5.3.3.2</ecNumber>
    </recommendedName>
    <alternativeName>
        <fullName evidence="11">Isopentenyl diphosphate:dimethylallyl diphosphate isomerase</fullName>
    </alternativeName>
    <alternativeName>
        <fullName evidence="11">Isopentenyl pyrophosphate isomerase</fullName>
    </alternativeName>
    <alternativeName>
        <fullName evidence="11">Type 2 isopentenyl diphosphate isomerase</fullName>
        <shortName evidence="11">IDI-2</shortName>
    </alternativeName>
</protein>
<name>A0A6A8GMN7_9LACO</name>
<dbReference type="GO" id="GO:0008299">
    <property type="term" value="P:isoprenoid biosynthetic process"/>
    <property type="evidence" value="ECO:0007669"/>
    <property type="project" value="UniProtKB-UniRule"/>
</dbReference>
<dbReference type="InterPro" id="IPR000262">
    <property type="entry name" value="FMN-dep_DH"/>
</dbReference>
<keyword evidence="6 11" id="KW-0460">Magnesium</keyword>
<dbReference type="GO" id="GO:0005737">
    <property type="term" value="C:cytoplasm"/>
    <property type="evidence" value="ECO:0007669"/>
    <property type="project" value="UniProtKB-SubCell"/>
</dbReference>
<dbReference type="Pfam" id="PF01070">
    <property type="entry name" value="FMN_dh"/>
    <property type="match status" value="2"/>
</dbReference>
<evidence type="ECO:0000313" key="13">
    <source>
        <dbReference type="EMBL" id="MSA68094.1"/>
    </source>
</evidence>
<evidence type="ECO:0000256" key="9">
    <source>
        <dbReference type="ARBA" id="ARBA00023235"/>
    </source>
</evidence>
<evidence type="ECO:0000256" key="11">
    <source>
        <dbReference type="HAMAP-Rule" id="MF_00354"/>
    </source>
</evidence>
<dbReference type="GO" id="GO:0016491">
    <property type="term" value="F:oxidoreductase activity"/>
    <property type="evidence" value="ECO:0007669"/>
    <property type="project" value="InterPro"/>
</dbReference>
<dbReference type="GO" id="GO:0004452">
    <property type="term" value="F:isopentenyl-diphosphate delta-isomerase activity"/>
    <property type="evidence" value="ECO:0007669"/>
    <property type="project" value="UniProtKB-UniRule"/>
</dbReference>
<comment type="subcellular location">
    <subcellularLocation>
        <location evidence="11">Cytoplasm</location>
    </subcellularLocation>
</comment>
<evidence type="ECO:0000256" key="2">
    <source>
        <dbReference type="ARBA" id="ARBA00022490"/>
    </source>
</evidence>
<feature type="binding site" evidence="11">
    <location>
        <position position="159"/>
    </location>
    <ligand>
        <name>substrate</name>
    </ligand>
</feature>
<dbReference type="EMBL" id="WKOD01000005">
    <property type="protein sequence ID" value="MSA68094.1"/>
    <property type="molecule type" value="Genomic_DNA"/>
</dbReference>
<feature type="binding site" evidence="11">
    <location>
        <begin position="70"/>
        <end position="72"/>
    </location>
    <ligand>
        <name>FMN</name>
        <dbReference type="ChEBI" id="CHEBI:58210"/>
    </ligand>
</feature>
<feature type="binding site" evidence="11">
    <location>
        <position position="220"/>
    </location>
    <ligand>
        <name>FMN</name>
        <dbReference type="ChEBI" id="CHEBI:58210"/>
    </ligand>
</feature>
<comment type="cofactor">
    <cofactor evidence="11">
        <name>NADPH</name>
        <dbReference type="ChEBI" id="CHEBI:57783"/>
    </cofactor>
</comment>
<accession>A0A6A8GMN7</accession>
<dbReference type="PIRSF" id="PIRSF003314">
    <property type="entry name" value="IPP_isomerase"/>
    <property type="match status" value="1"/>
</dbReference>
<evidence type="ECO:0000256" key="10">
    <source>
        <dbReference type="ARBA" id="ARBA00025810"/>
    </source>
</evidence>
<dbReference type="PANTHER" id="PTHR43665">
    <property type="entry name" value="ISOPENTENYL-DIPHOSPHATE DELTA-ISOMERASE"/>
    <property type="match status" value="1"/>
</dbReference>
<dbReference type="GO" id="GO:0070402">
    <property type="term" value="F:NADPH binding"/>
    <property type="evidence" value="ECO:0007669"/>
    <property type="project" value="UniProtKB-UniRule"/>
</dbReference>
<evidence type="ECO:0000256" key="3">
    <source>
        <dbReference type="ARBA" id="ARBA00022630"/>
    </source>
</evidence>
<feature type="domain" description="FMN-dependent dehydrogenase" evidence="12">
    <location>
        <begin position="27"/>
        <end position="103"/>
    </location>
</feature>
<dbReference type="InterPro" id="IPR011179">
    <property type="entry name" value="IPdP_isomerase"/>
</dbReference>
<comment type="function">
    <text evidence="11">Involved in the biosynthesis of isoprenoids. Catalyzes the 1,3-allylic rearrangement of the homoallylic substrate isopentenyl (IPP) to its allylic isomer, dimethylallyl diphosphate (DMAPP).</text>
</comment>
<dbReference type="HAMAP" id="MF_00354">
    <property type="entry name" value="Idi_2"/>
    <property type="match status" value="1"/>
</dbReference>
<dbReference type="NCBIfam" id="TIGR02151">
    <property type="entry name" value="IPP_isom_2"/>
    <property type="match status" value="1"/>
</dbReference>
<feature type="binding site" evidence="11">
    <location>
        <position position="129"/>
    </location>
    <ligand>
        <name>FMN</name>
        <dbReference type="ChEBI" id="CHEBI:58210"/>
    </ligand>
</feature>
<feature type="binding site" evidence="11">
    <location>
        <begin position="270"/>
        <end position="272"/>
    </location>
    <ligand>
        <name>FMN</name>
        <dbReference type="ChEBI" id="CHEBI:58210"/>
    </ligand>
</feature>
<feature type="binding site" evidence="11">
    <location>
        <begin position="291"/>
        <end position="292"/>
    </location>
    <ligand>
        <name>FMN</name>
        <dbReference type="ChEBI" id="CHEBI:58210"/>
    </ligand>
</feature>
<dbReference type="GO" id="GO:0010181">
    <property type="term" value="F:FMN binding"/>
    <property type="evidence" value="ECO:0007669"/>
    <property type="project" value="UniProtKB-UniRule"/>
</dbReference>
<evidence type="ECO:0000256" key="7">
    <source>
        <dbReference type="ARBA" id="ARBA00022857"/>
    </source>
</evidence>
<dbReference type="InterPro" id="IPR013785">
    <property type="entry name" value="Aldolase_TIM"/>
</dbReference>
<keyword evidence="3 11" id="KW-0285">Flavoprotein</keyword>
<dbReference type="GO" id="GO:0000287">
    <property type="term" value="F:magnesium ion binding"/>
    <property type="evidence" value="ECO:0007669"/>
    <property type="project" value="UniProtKB-UniRule"/>
</dbReference>
<feature type="domain" description="FMN-dependent dehydrogenase" evidence="12">
    <location>
        <begin position="158"/>
        <end position="333"/>
    </location>
</feature>
<keyword evidence="2 11" id="KW-0963">Cytoplasm</keyword>
<comment type="cofactor">
    <cofactor evidence="1 11">
        <name>FMN</name>
        <dbReference type="ChEBI" id="CHEBI:58210"/>
    </cofactor>
</comment>
<comment type="similarity">
    <text evidence="11">Belongs to the IPP isomerase type 2 family.</text>
</comment>